<dbReference type="Pfam" id="PF00213">
    <property type="entry name" value="OSCP"/>
    <property type="match status" value="1"/>
</dbReference>
<evidence type="ECO:0000256" key="2">
    <source>
        <dbReference type="ARBA" id="ARBA00022448"/>
    </source>
</evidence>
<comment type="similarity">
    <text evidence="8">Belongs to the ATPase delta chain family.</text>
</comment>
<dbReference type="HAMAP" id="MF_01416">
    <property type="entry name" value="ATP_synth_delta_bact"/>
    <property type="match status" value="1"/>
</dbReference>
<dbReference type="GO" id="GO:0046933">
    <property type="term" value="F:proton-transporting ATP synthase activity, rotational mechanism"/>
    <property type="evidence" value="ECO:0007669"/>
    <property type="project" value="UniProtKB-UniRule"/>
</dbReference>
<dbReference type="InterPro" id="IPR020781">
    <property type="entry name" value="ATPase_OSCP/d_CS"/>
</dbReference>
<gene>
    <name evidence="8" type="primary">atpH</name>
    <name evidence="9" type="ORF">BAA01_10130</name>
</gene>
<keyword evidence="2 8" id="KW-0813">Transport</keyword>
<dbReference type="NCBIfam" id="TIGR01145">
    <property type="entry name" value="ATP_synt_delta"/>
    <property type="match status" value="1"/>
</dbReference>
<dbReference type="AlphaFoldDB" id="A0A1Y3PD08"/>
<dbReference type="GO" id="GO:0005886">
    <property type="term" value="C:plasma membrane"/>
    <property type="evidence" value="ECO:0007669"/>
    <property type="project" value="UniProtKB-SubCell"/>
</dbReference>
<evidence type="ECO:0000256" key="8">
    <source>
        <dbReference type="HAMAP-Rule" id="MF_01416"/>
    </source>
</evidence>
<comment type="function">
    <text evidence="8">This protein is part of the stalk that links CF(0) to CF(1). It either transmits conformational changes from CF(0) to CF(1) or is implicated in proton conduction.</text>
</comment>
<dbReference type="InterPro" id="IPR000711">
    <property type="entry name" value="ATPase_OSCP/dsu"/>
</dbReference>
<evidence type="ECO:0000256" key="4">
    <source>
        <dbReference type="ARBA" id="ARBA00023065"/>
    </source>
</evidence>
<dbReference type="PRINTS" id="PR00125">
    <property type="entry name" value="ATPASEDELTA"/>
</dbReference>
<evidence type="ECO:0000256" key="6">
    <source>
        <dbReference type="ARBA" id="ARBA00023196"/>
    </source>
</evidence>
<proteinExistence type="inferred from homology"/>
<dbReference type="SUPFAM" id="SSF47928">
    <property type="entry name" value="N-terminal domain of the delta subunit of the F1F0-ATP synthase"/>
    <property type="match status" value="1"/>
</dbReference>
<dbReference type="Proteomes" id="UP000196475">
    <property type="component" value="Unassembled WGS sequence"/>
</dbReference>
<dbReference type="EMBL" id="LZRT01000113">
    <property type="protein sequence ID" value="OUM85054.1"/>
    <property type="molecule type" value="Genomic_DNA"/>
</dbReference>
<protein>
    <recommendedName>
        <fullName evidence="8">ATP synthase subunit delta</fullName>
    </recommendedName>
    <alternativeName>
        <fullName evidence="8">ATP synthase F(1) sector subunit delta</fullName>
    </alternativeName>
    <alternativeName>
        <fullName evidence="8">F-type ATPase subunit delta</fullName>
        <shortName evidence="8">F-ATPase subunit delta</shortName>
    </alternativeName>
</protein>
<evidence type="ECO:0000313" key="9">
    <source>
        <dbReference type="EMBL" id="OUM85054.1"/>
    </source>
</evidence>
<evidence type="ECO:0000256" key="5">
    <source>
        <dbReference type="ARBA" id="ARBA00023136"/>
    </source>
</evidence>
<keyword evidence="6 8" id="KW-0139">CF(1)</keyword>
<sequence>MMVAKRYAKAMFELALEQGRLDEIAADLTLIRDSIDQHAPWREWLANPQVSAQDKQSAVRQLYGEKVSPEVLHLLLILLKNRRALLISQVVRSYLDMVDEYKGVVHAHVSSAFPLTETEEEHLAASLKELTGKTEVVLHKETDPELIGGVLVRIGDRLYDGSVRGLLQRMEKQLVTA</sequence>
<evidence type="ECO:0000256" key="1">
    <source>
        <dbReference type="ARBA" id="ARBA00004370"/>
    </source>
</evidence>
<dbReference type="NCBIfam" id="NF004402">
    <property type="entry name" value="PRK05758.2-2"/>
    <property type="match status" value="1"/>
</dbReference>
<keyword evidence="8" id="KW-1003">Cell membrane</keyword>
<dbReference type="InterPro" id="IPR026015">
    <property type="entry name" value="ATP_synth_OSCP/delta_N_sf"/>
</dbReference>
<name>A0A1Y3PD08_9BACI</name>
<organism evidence="9 10">
    <name type="scientific">Bacillus thermozeamaize</name>
    <dbReference type="NCBI Taxonomy" id="230954"/>
    <lineage>
        <taxon>Bacteria</taxon>
        <taxon>Bacillati</taxon>
        <taxon>Bacillota</taxon>
        <taxon>Bacilli</taxon>
        <taxon>Bacillales</taxon>
        <taxon>Bacillaceae</taxon>
        <taxon>Bacillus</taxon>
    </lineage>
</organism>
<reference evidence="10" key="1">
    <citation type="submission" date="2016-06" db="EMBL/GenBank/DDBJ databases">
        <authorList>
            <person name="Nascimento L."/>
            <person name="Pereira R.V."/>
            <person name="Martins L.F."/>
            <person name="Quaggio R.B."/>
            <person name="Silva A.M."/>
            <person name="Setubal J.C."/>
        </authorList>
    </citation>
    <scope>NUCLEOTIDE SEQUENCE [LARGE SCALE GENOMIC DNA]</scope>
</reference>
<dbReference type="NCBIfam" id="NF004403">
    <property type="entry name" value="PRK05758.2-4"/>
    <property type="match status" value="1"/>
</dbReference>
<evidence type="ECO:0000256" key="3">
    <source>
        <dbReference type="ARBA" id="ARBA00022781"/>
    </source>
</evidence>
<dbReference type="PANTHER" id="PTHR11910">
    <property type="entry name" value="ATP SYNTHASE DELTA CHAIN"/>
    <property type="match status" value="1"/>
</dbReference>
<comment type="subcellular location">
    <subcellularLocation>
        <location evidence="8">Cell membrane</location>
        <topology evidence="8">Peripheral membrane protein</topology>
    </subcellularLocation>
    <subcellularLocation>
        <location evidence="1">Membrane</location>
    </subcellularLocation>
</comment>
<keyword evidence="7 8" id="KW-0066">ATP synthesis</keyword>
<dbReference type="GO" id="GO:0045259">
    <property type="term" value="C:proton-transporting ATP synthase complex"/>
    <property type="evidence" value="ECO:0007669"/>
    <property type="project" value="UniProtKB-KW"/>
</dbReference>
<keyword evidence="4 8" id="KW-0406">Ion transport</keyword>
<evidence type="ECO:0000313" key="10">
    <source>
        <dbReference type="Proteomes" id="UP000196475"/>
    </source>
</evidence>
<dbReference type="Gene3D" id="1.10.520.20">
    <property type="entry name" value="N-terminal domain of the delta subunit of the F1F0-ATP synthase"/>
    <property type="match status" value="1"/>
</dbReference>
<accession>A0A1Y3PD08</accession>
<keyword evidence="3 8" id="KW-0375">Hydrogen ion transport</keyword>
<evidence type="ECO:0000256" key="7">
    <source>
        <dbReference type="ARBA" id="ARBA00023310"/>
    </source>
</evidence>
<keyword evidence="5 8" id="KW-0472">Membrane</keyword>
<comment type="function">
    <text evidence="8">F(1)F(0) ATP synthase produces ATP from ADP in the presence of a proton or sodium gradient. F-type ATPases consist of two structural domains, F(1) containing the extramembraneous catalytic core and F(0) containing the membrane proton channel, linked together by a central stalk and a peripheral stalk. During catalysis, ATP synthesis in the catalytic domain of F(1) is coupled via a rotary mechanism of the central stalk subunits to proton translocation.</text>
</comment>
<comment type="caution">
    <text evidence="9">The sequence shown here is derived from an EMBL/GenBank/DDBJ whole genome shotgun (WGS) entry which is preliminary data.</text>
</comment>
<dbReference type="PROSITE" id="PS00389">
    <property type="entry name" value="ATPASE_DELTA"/>
    <property type="match status" value="1"/>
</dbReference>